<dbReference type="Proteomes" id="UP000078228">
    <property type="component" value="Unassembled WGS sequence"/>
</dbReference>
<evidence type="ECO:0000256" key="2">
    <source>
        <dbReference type="SAM" id="SignalP"/>
    </source>
</evidence>
<reference evidence="6 7" key="1">
    <citation type="journal article" date="2016" name="Genome Biol. Evol.">
        <title>Comparative Genomic Analyses of the Moraxella catarrhalis Serosensitive and Seroresistant Lineages Demonstrate Their Independent Evolution.</title>
        <authorList>
            <person name="Earl J.P."/>
            <person name="de Vries S.P."/>
            <person name="Ahmed A."/>
            <person name="Powell E."/>
            <person name="Schultz M.P."/>
            <person name="Hermans P.W."/>
            <person name="Hill D.J."/>
            <person name="Zhou Z."/>
            <person name="Constantinidou C.I."/>
            <person name="Hu F.Z."/>
            <person name="Bootsma H.J."/>
            <person name="Ehrlich G.D."/>
        </authorList>
    </citation>
    <scope>NUCLEOTIDE SEQUENCE [LARGE SCALE GENOMIC DNA]</scope>
    <source>
        <strain evidence="4 6">Z7542</strain>
        <strain evidence="5 7">Z7574</strain>
    </source>
</reference>
<evidence type="ECO:0000259" key="3">
    <source>
        <dbReference type="Pfam" id="PF03330"/>
    </source>
</evidence>
<evidence type="ECO:0000313" key="4">
    <source>
        <dbReference type="EMBL" id="OAU98376.1"/>
    </source>
</evidence>
<evidence type="ECO:0000313" key="5">
    <source>
        <dbReference type="EMBL" id="OAU99758.1"/>
    </source>
</evidence>
<dbReference type="PANTHER" id="PTHR34183">
    <property type="entry name" value="ENDOLYTIC PEPTIDOGLYCAN TRANSGLYCOSYLASE RLPA"/>
    <property type="match status" value="1"/>
</dbReference>
<dbReference type="CDD" id="cd22268">
    <property type="entry name" value="DPBB_RlpA-like"/>
    <property type="match status" value="1"/>
</dbReference>
<keyword evidence="6" id="KW-1185">Reference proteome</keyword>
<dbReference type="Proteomes" id="UP000078446">
    <property type="component" value="Unassembled WGS sequence"/>
</dbReference>
<dbReference type="SUPFAM" id="SSF50685">
    <property type="entry name" value="Barwin-like endoglucanases"/>
    <property type="match status" value="1"/>
</dbReference>
<dbReference type="Pfam" id="PF03330">
    <property type="entry name" value="DPBB_1"/>
    <property type="match status" value="1"/>
</dbReference>
<protein>
    <submittedName>
        <fullName evidence="4">Rare lipoprotein A</fullName>
    </submittedName>
</protein>
<dbReference type="AlphaFoldDB" id="A0A198UPV4"/>
<name>A0A198UPV4_MORCA</name>
<comment type="similarity">
    <text evidence="1">Belongs to the RlpA family.</text>
</comment>
<gene>
    <name evidence="5" type="ORF">AO382_1837</name>
    <name evidence="4" type="ORF">AO384_0137</name>
</gene>
<organism evidence="4 6">
    <name type="scientific">Moraxella catarrhalis</name>
    <name type="common">Branhamella catarrhalis</name>
    <dbReference type="NCBI Taxonomy" id="480"/>
    <lineage>
        <taxon>Bacteria</taxon>
        <taxon>Pseudomonadati</taxon>
        <taxon>Pseudomonadota</taxon>
        <taxon>Gammaproteobacteria</taxon>
        <taxon>Moraxellales</taxon>
        <taxon>Moraxellaceae</taxon>
        <taxon>Moraxella</taxon>
    </lineage>
</organism>
<dbReference type="RefSeq" id="WP_064610976.1">
    <property type="nucleotide sequence ID" value="NZ_LXHB01000076.1"/>
</dbReference>
<keyword evidence="2" id="KW-0732">Signal</keyword>
<dbReference type="EMBL" id="LXHE01000018">
    <property type="protein sequence ID" value="OAU99758.1"/>
    <property type="molecule type" value="Genomic_DNA"/>
</dbReference>
<proteinExistence type="inferred from homology"/>
<dbReference type="EMBL" id="LXHC01000002">
    <property type="protein sequence ID" value="OAU98376.1"/>
    <property type="molecule type" value="Genomic_DNA"/>
</dbReference>
<dbReference type="PANTHER" id="PTHR34183:SF8">
    <property type="entry name" value="ENDOLYTIC PEPTIDOGLYCAN TRANSGLYCOSYLASE RLPA-RELATED"/>
    <property type="match status" value="1"/>
</dbReference>
<dbReference type="InterPro" id="IPR012997">
    <property type="entry name" value="RplA"/>
</dbReference>
<evidence type="ECO:0000256" key="1">
    <source>
        <dbReference type="RuleBase" id="RU003495"/>
    </source>
</evidence>
<evidence type="ECO:0000313" key="6">
    <source>
        <dbReference type="Proteomes" id="UP000078228"/>
    </source>
</evidence>
<feature type="domain" description="RlpA-like protein double-psi beta-barrel" evidence="3">
    <location>
        <begin position="19"/>
        <end position="107"/>
    </location>
</feature>
<dbReference type="PATRIC" id="fig|480.236.peg.373"/>
<dbReference type="eggNOG" id="COG0797">
    <property type="taxonomic scope" value="Bacteria"/>
</dbReference>
<comment type="caution">
    <text evidence="4">The sequence shown here is derived from an EMBL/GenBank/DDBJ whole genome shotgun (WGS) entry which is preliminary data.</text>
</comment>
<dbReference type="InterPro" id="IPR036908">
    <property type="entry name" value="RlpA-like_sf"/>
</dbReference>
<accession>A0A198UPV4</accession>
<dbReference type="InterPro" id="IPR009009">
    <property type="entry name" value="RlpA-like_DPBB"/>
</dbReference>
<feature type="signal peptide" evidence="2">
    <location>
        <begin position="1"/>
        <end position="18"/>
    </location>
</feature>
<evidence type="ECO:0000313" key="7">
    <source>
        <dbReference type="Proteomes" id="UP000078446"/>
    </source>
</evidence>
<sequence length="164" mass="17311">MKKIVVAALALSALSAQAATITYYGDKFHGRKTANGERFNQNAMTCASNSHKFGTHLKVTNTANGKSVVCRVNDRGGFSKYGVTLDLSKGAFAKIAPLSQGRARVTIEKVSGSTAQDTQGIESSTLAQDSLSAQKVAEALSQVEKVSTEHTTRITLASNTSVTE</sequence>
<feature type="chain" id="PRO_5010457436" evidence="2">
    <location>
        <begin position="19"/>
        <end position="164"/>
    </location>
</feature>
<dbReference type="NCBIfam" id="TIGR00413">
    <property type="entry name" value="rlpA"/>
    <property type="match status" value="1"/>
</dbReference>
<dbReference type="Gene3D" id="2.40.40.10">
    <property type="entry name" value="RlpA-like domain"/>
    <property type="match status" value="1"/>
</dbReference>
<dbReference type="OrthoDB" id="9779128at2"/>
<keyword evidence="4" id="KW-0449">Lipoprotein</keyword>